<dbReference type="AlphaFoldDB" id="I4ENH1"/>
<reference evidence="1 2" key="1">
    <citation type="journal article" date="2012" name="ISME J.">
        <title>Nitrification expanded: discovery, physiology and genomics of a nitrite-oxidizing bacterium from the phylum Chloroflexi.</title>
        <authorList>
            <person name="Sorokin D.Y."/>
            <person name="Lucker S."/>
            <person name="Vejmelkova D."/>
            <person name="Kostrikina N.A."/>
            <person name="Kleerebezem R."/>
            <person name="Rijpstra W.I."/>
            <person name="Damste J.S."/>
            <person name="Le Paslier D."/>
            <person name="Muyzer G."/>
            <person name="Wagner M."/>
            <person name="van Loosdrecht M.C."/>
            <person name="Daims H."/>
        </authorList>
    </citation>
    <scope>NUCLEOTIDE SEQUENCE [LARGE SCALE GENOMIC DNA]</scope>
    <source>
        <strain evidence="2">none</strain>
    </source>
</reference>
<dbReference type="EMBL" id="CAGS01000727">
    <property type="protein sequence ID" value="CCF86234.1"/>
    <property type="molecule type" value="Genomic_DNA"/>
</dbReference>
<name>I4ENH1_9BACT</name>
<proteinExistence type="predicted"/>
<accession>I4ENH1</accession>
<organism evidence="1 2">
    <name type="scientific">Nitrolancea hollandica Lb</name>
    <dbReference type="NCBI Taxonomy" id="1129897"/>
    <lineage>
        <taxon>Bacteria</taxon>
        <taxon>Pseudomonadati</taxon>
        <taxon>Thermomicrobiota</taxon>
        <taxon>Thermomicrobia</taxon>
        <taxon>Sphaerobacterales</taxon>
        <taxon>Sphaerobacterineae</taxon>
        <taxon>Sphaerobacteraceae</taxon>
        <taxon>Nitrolancea</taxon>
    </lineage>
</organism>
<dbReference type="Proteomes" id="UP000004221">
    <property type="component" value="Unassembled WGS sequence"/>
</dbReference>
<keyword evidence="2" id="KW-1185">Reference proteome</keyword>
<protein>
    <submittedName>
        <fullName evidence="1">Uncharacterized protein</fullName>
    </submittedName>
</protein>
<evidence type="ECO:0000313" key="2">
    <source>
        <dbReference type="Proteomes" id="UP000004221"/>
    </source>
</evidence>
<gene>
    <name evidence="1" type="ORF">NITHO_900009</name>
</gene>
<sequence>MVKLDRSRPWVSYAVPLPALAVIPTEGLEQLPVILDDILQRRRRLEALVDIGEVLLPVELVATGELAVAADLVVEVALVEPGVLMDRPATDHDRLQAQRQDCQPLGLQFEIGHGDVSFPHVRSRPILGRSTHRLSER</sequence>
<evidence type="ECO:0000313" key="1">
    <source>
        <dbReference type="EMBL" id="CCF86234.1"/>
    </source>
</evidence>
<comment type="caution">
    <text evidence="1">The sequence shown here is derived from an EMBL/GenBank/DDBJ whole genome shotgun (WGS) entry which is preliminary data.</text>
</comment>